<dbReference type="EMBL" id="JAGSCS010000021">
    <property type="protein sequence ID" value="MBR0577140.1"/>
    <property type="molecule type" value="Genomic_DNA"/>
</dbReference>
<keyword evidence="2" id="KW-1185">Reference proteome</keyword>
<proteinExistence type="predicted"/>
<evidence type="ECO:0000313" key="2">
    <source>
        <dbReference type="Proteomes" id="UP000675379"/>
    </source>
</evidence>
<dbReference type="Proteomes" id="UP000675379">
    <property type="component" value="Unassembled WGS sequence"/>
</dbReference>
<sequence>MKKGLTHILIFTLALLTFGCTQKNEKEKLAEKFLQTYYSQYEAKDELITMMSSPNFSNDDLQDYLDEHYGDLITIELRDQWISNRGFPNPKILNSSIVKATLSSITFKVAEGEGSGALTFQALVKMENSGGEKSEQEVGGVVRIVKNDGDYFVEYFRLD</sequence>
<organism evidence="1 2">
    <name type="scientific">Proteiniclasticum sediminis</name>
    <dbReference type="NCBI Taxonomy" id="2804028"/>
    <lineage>
        <taxon>Bacteria</taxon>
        <taxon>Bacillati</taxon>
        <taxon>Bacillota</taxon>
        <taxon>Clostridia</taxon>
        <taxon>Eubacteriales</taxon>
        <taxon>Clostridiaceae</taxon>
        <taxon>Proteiniclasticum</taxon>
    </lineage>
</organism>
<dbReference type="AlphaFoldDB" id="A0A941CQY2"/>
<dbReference type="PROSITE" id="PS51257">
    <property type="entry name" value="PROKAR_LIPOPROTEIN"/>
    <property type="match status" value="1"/>
</dbReference>
<comment type="caution">
    <text evidence="1">The sequence shown here is derived from an EMBL/GenBank/DDBJ whole genome shotgun (WGS) entry which is preliminary data.</text>
</comment>
<accession>A0A941CQY2</accession>
<evidence type="ECO:0000313" key="1">
    <source>
        <dbReference type="EMBL" id="MBR0577140.1"/>
    </source>
</evidence>
<reference evidence="1" key="1">
    <citation type="submission" date="2021-04" db="EMBL/GenBank/DDBJ databases">
        <title>Proteiniclasticum sedimins sp. nov., an obligate anaerobic bacterium isolated from anaerobic sludge.</title>
        <authorList>
            <person name="Liu J."/>
        </authorList>
    </citation>
    <scope>NUCLEOTIDE SEQUENCE</scope>
    <source>
        <strain evidence="1">BAD-10</strain>
    </source>
</reference>
<gene>
    <name evidence="1" type="ORF">KCG48_12525</name>
</gene>
<protein>
    <submittedName>
        <fullName evidence="1">Uncharacterized protein</fullName>
    </submittedName>
</protein>
<dbReference type="RefSeq" id="WP_211802558.1">
    <property type="nucleotide sequence ID" value="NZ_JAGSCS010000021.1"/>
</dbReference>
<name>A0A941CQY2_9CLOT</name>